<proteinExistence type="predicted"/>
<dbReference type="EMBL" id="MGEQ01000001">
    <property type="protein sequence ID" value="OGL88178.1"/>
    <property type="molecule type" value="Genomic_DNA"/>
</dbReference>
<protein>
    <submittedName>
        <fullName evidence="1">Uncharacterized protein</fullName>
    </submittedName>
</protein>
<comment type="caution">
    <text evidence="1">The sequence shown here is derived from an EMBL/GenBank/DDBJ whole genome shotgun (WGS) entry which is preliminary data.</text>
</comment>
<reference evidence="1 2" key="1">
    <citation type="journal article" date="2016" name="Nat. Commun.">
        <title>Thousands of microbial genomes shed light on interconnected biogeochemical processes in an aquifer system.</title>
        <authorList>
            <person name="Anantharaman K."/>
            <person name="Brown C.T."/>
            <person name="Hug L.A."/>
            <person name="Sharon I."/>
            <person name="Castelle C.J."/>
            <person name="Probst A.J."/>
            <person name="Thomas B.C."/>
            <person name="Singh A."/>
            <person name="Wilkins M.J."/>
            <person name="Karaoz U."/>
            <person name="Brodie E.L."/>
            <person name="Williams K.H."/>
            <person name="Hubbard S.S."/>
            <person name="Banfield J.F."/>
        </authorList>
    </citation>
    <scope>NUCLEOTIDE SEQUENCE [LARGE SCALE GENOMIC DNA]</scope>
</reference>
<evidence type="ECO:0000313" key="1">
    <source>
        <dbReference type="EMBL" id="OGL88178.1"/>
    </source>
</evidence>
<dbReference type="AlphaFoldDB" id="A0A1F7VDH0"/>
<accession>A0A1F7VDH0</accession>
<name>A0A1F7VDH0_9BACT</name>
<evidence type="ECO:0000313" key="2">
    <source>
        <dbReference type="Proteomes" id="UP000176593"/>
    </source>
</evidence>
<gene>
    <name evidence="1" type="ORF">A3I41_00420</name>
</gene>
<dbReference type="Proteomes" id="UP000176593">
    <property type="component" value="Unassembled WGS sequence"/>
</dbReference>
<organism evidence="1 2">
    <name type="scientific">Candidatus Uhrbacteria bacterium RIFCSPLOWO2_02_FULL_48_18</name>
    <dbReference type="NCBI Taxonomy" id="1802408"/>
    <lineage>
        <taxon>Bacteria</taxon>
        <taxon>Candidatus Uhriibacteriota</taxon>
    </lineage>
</organism>
<sequence>MSSSYPRLMSVDGLSIGVNLPYRQMHGGRGLAAFAPHMVHNVADFKESPQGWPRAVGEKEASYFTGVMDDREMWFDFKAMNQHPHFVAIAVIVQRVNAVSGRKAEHVYLEQYKTTCPNHDIAFESERYCPECKFKWPAQNYVTNVVGGGEFWLDGWRSQDGEIRQFVFADVEAGLGVAQQLIGEERTADIRFAVFLSKNPKPVSPRMDVLRRGIGSPIVTAHQQHYGTLGGHDLESFGSQTKGGFEVHTMLYNSPAVAMGTRSMDPASVTLGGGEERGIPFCDDLAESVGTMRRIGAPVKQEVSFGRAVDQKIHADPNDIDFWQSEPAAVIMLTPAPADWVATVTRNGATVDRTKGGMGPLAGIKGVG</sequence>